<evidence type="ECO:0000256" key="1">
    <source>
        <dbReference type="ARBA" id="ARBA00022448"/>
    </source>
</evidence>
<dbReference type="PANTHER" id="PTHR37838:SF1">
    <property type="entry name" value="NA(+)-TRANSLOCATING NADH-QUINONE REDUCTASE SUBUNIT C"/>
    <property type="match status" value="1"/>
</dbReference>
<evidence type="ECO:0000256" key="2">
    <source>
        <dbReference type="ARBA" id="ARBA00022475"/>
    </source>
</evidence>
<keyword evidence="8 16" id="KW-1278">Translocase</keyword>
<keyword evidence="15 16" id="KW-0739">Sodium transport</keyword>
<keyword evidence="9 16" id="KW-1133">Transmembrane helix</keyword>
<dbReference type="SMART" id="SM00900">
    <property type="entry name" value="FMN_bind"/>
    <property type="match status" value="1"/>
</dbReference>
<dbReference type="PANTHER" id="PTHR37838">
    <property type="entry name" value="NA(+)-TRANSLOCATING NADH-QUINONE REDUCTASE SUBUNIT C"/>
    <property type="match status" value="1"/>
</dbReference>
<accession>A0A517MVV8</accession>
<keyword evidence="11 16" id="KW-0915">Sodium</keyword>
<reference evidence="19 20" key="1">
    <citation type="submission" date="2019-02" db="EMBL/GenBank/DDBJ databases">
        <title>Deep-cultivation of Planctomycetes and their phenomic and genomic characterization uncovers novel biology.</title>
        <authorList>
            <person name="Wiegand S."/>
            <person name="Jogler M."/>
            <person name="Boedeker C."/>
            <person name="Pinto D."/>
            <person name="Vollmers J."/>
            <person name="Rivas-Marin E."/>
            <person name="Kohn T."/>
            <person name="Peeters S.H."/>
            <person name="Heuer A."/>
            <person name="Rast P."/>
            <person name="Oberbeckmann S."/>
            <person name="Bunk B."/>
            <person name="Jeske O."/>
            <person name="Meyerdierks A."/>
            <person name="Storesund J.E."/>
            <person name="Kallscheuer N."/>
            <person name="Luecker S."/>
            <person name="Lage O.M."/>
            <person name="Pohl T."/>
            <person name="Merkel B.J."/>
            <person name="Hornburger P."/>
            <person name="Mueller R.-W."/>
            <person name="Bruemmer F."/>
            <person name="Labrenz M."/>
            <person name="Spormann A.M."/>
            <person name="Op den Camp H."/>
            <person name="Overmann J."/>
            <person name="Amann R."/>
            <person name="Jetten M.S.M."/>
            <person name="Mascher T."/>
            <person name="Medema M.H."/>
            <person name="Devos D.P."/>
            <person name="Kaster A.-K."/>
            <person name="Ovreas L."/>
            <person name="Rohde M."/>
            <person name="Galperin M.Y."/>
            <person name="Jogler C."/>
        </authorList>
    </citation>
    <scope>NUCLEOTIDE SEQUENCE [LARGE SCALE GENOMIC DNA]</scope>
    <source>
        <strain evidence="19 20">HG15A2</strain>
    </source>
</reference>
<feature type="transmembrane region" description="Helical" evidence="16">
    <location>
        <begin position="21"/>
        <end position="44"/>
    </location>
</feature>
<comment type="cofactor">
    <cofactor evidence="16 17">
        <name>FMN</name>
        <dbReference type="ChEBI" id="CHEBI:58210"/>
    </cofactor>
</comment>
<evidence type="ECO:0000259" key="18">
    <source>
        <dbReference type="SMART" id="SM00900"/>
    </source>
</evidence>
<keyword evidence="10 16" id="KW-0520">NAD</keyword>
<dbReference type="EMBL" id="CP036263">
    <property type="protein sequence ID" value="QDS99015.1"/>
    <property type="molecule type" value="Genomic_DNA"/>
</dbReference>
<evidence type="ECO:0000313" key="20">
    <source>
        <dbReference type="Proteomes" id="UP000319852"/>
    </source>
</evidence>
<dbReference type="Pfam" id="PF04205">
    <property type="entry name" value="FMN_bind"/>
    <property type="match status" value="1"/>
</dbReference>
<proteinExistence type="inferred from homology"/>
<name>A0A517MVV8_9BACT</name>
<organism evidence="19 20">
    <name type="scientific">Adhaeretor mobilis</name>
    <dbReference type="NCBI Taxonomy" id="1930276"/>
    <lineage>
        <taxon>Bacteria</taxon>
        <taxon>Pseudomonadati</taxon>
        <taxon>Planctomycetota</taxon>
        <taxon>Planctomycetia</taxon>
        <taxon>Pirellulales</taxon>
        <taxon>Lacipirellulaceae</taxon>
        <taxon>Adhaeretor</taxon>
    </lineage>
</organism>
<comment type="similarity">
    <text evidence="16 17">Belongs to the NqrC family.</text>
</comment>
<evidence type="ECO:0000256" key="7">
    <source>
        <dbReference type="ARBA" id="ARBA00022692"/>
    </source>
</evidence>
<evidence type="ECO:0000256" key="6">
    <source>
        <dbReference type="ARBA" id="ARBA00022643"/>
    </source>
</evidence>
<keyword evidence="4 16" id="KW-0597">Phosphoprotein</keyword>
<dbReference type="Proteomes" id="UP000319852">
    <property type="component" value="Chromosome"/>
</dbReference>
<keyword evidence="6 16" id="KW-0288">FMN</keyword>
<dbReference type="KEGG" id="amob:HG15A2_23040"/>
<comment type="catalytic activity">
    <reaction evidence="16 17">
        <text>a ubiquinone + n Na(+)(in) + NADH + H(+) = a ubiquinol + n Na(+)(out) + NAD(+)</text>
        <dbReference type="Rhea" id="RHEA:47748"/>
        <dbReference type="Rhea" id="RHEA-COMP:9565"/>
        <dbReference type="Rhea" id="RHEA-COMP:9566"/>
        <dbReference type="ChEBI" id="CHEBI:15378"/>
        <dbReference type="ChEBI" id="CHEBI:16389"/>
        <dbReference type="ChEBI" id="CHEBI:17976"/>
        <dbReference type="ChEBI" id="CHEBI:29101"/>
        <dbReference type="ChEBI" id="CHEBI:57540"/>
        <dbReference type="ChEBI" id="CHEBI:57945"/>
        <dbReference type="EC" id="7.2.1.1"/>
    </reaction>
</comment>
<dbReference type="GO" id="GO:0006814">
    <property type="term" value="P:sodium ion transport"/>
    <property type="evidence" value="ECO:0007669"/>
    <property type="project" value="UniProtKB-UniRule"/>
</dbReference>
<dbReference type="NCBIfam" id="TIGR01938">
    <property type="entry name" value="nqrC"/>
    <property type="match status" value="1"/>
</dbReference>
<keyword evidence="19" id="KW-0560">Oxidoreductase</keyword>
<keyword evidence="14 16" id="KW-0472">Membrane</keyword>
<gene>
    <name evidence="16 19" type="primary">nqrC</name>
    <name evidence="19" type="ORF">HG15A2_23040</name>
</gene>
<evidence type="ECO:0000256" key="13">
    <source>
        <dbReference type="ARBA" id="ARBA00023075"/>
    </source>
</evidence>
<evidence type="ECO:0000313" key="19">
    <source>
        <dbReference type="EMBL" id="QDS99015.1"/>
    </source>
</evidence>
<evidence type="ECO:0000256" key="10">
    <source>
        <dbReference type="ARBA" id="ARBA00023027"/>
    </source>
</evidence>
<evidence type="ECO:0000256" key="14">
    <source>
        <dbReference type="ARBA" id="ARBA00023136"/>
    </source>
</evidence>
<comment type="subunit">
    <text evidence="16 17">Composed of six subunits; NqrA, NqrB, NqrC, NqrD, NqrE and NqrF.</text>
</comment>
<evidence type="ECO:0000256" key="16">
    <source>
        <dbReference type="HAMAP-Rule" id="MF_00427"/>
    </source>
</evidence>
<comment type="caution">
    <text evidence="16">Lacks conserved residue(s) required for the propagation of feature annotation.</text>
</comment>
<keyword evidence="2 16" id="KW-1003">Cell membrane</keyword>
<comment type="subcellular location">
    <subcellularLocation>
        <location evidence="16">Cell membrane</location>
        <topology evidence="16">Single-pass membrane protein</topology>
    </subcellularLocation>
</comment>
<feature type="modified residue" description="FMN phosphoryl threonine" evidence="16">
    <location>
        <position position="249"/>
    </location>
</feature>
<dbReference type="NCBIfam" id="NF003749">
    <property type="entry name" value="PRK05346.1-5"/>
    <property type="match status" value="1"/>
</dbReference>
<evidence type="ECO:0000256" key="8">
    <source>
        <dbReference type="ARBA" id="ARBA00022967"/>
    </source>
</evidence>
<dbReference type="GO" id="GO:0016655">
    <property type="term" value="F:oxidoreductase activity, acting on NAD(P)H, quinone or similar compound as acceptor"/>
    <property type="evidence" value="ECO:0007669"/>
    <property type="project" value="UniProtKB-UniRule"/>
</dbReference>
<evidence type="ECO:0000256" key="5">
    <source>
        <dbReference type="ARBA" id="ARBA00022630"/>
    </source>
</evidence>
<keyword evidence="5 16" id="KW-0285">Flavoprotein</keyword>
<dbReference type="InterPro" id="IPR007329">
    <property type="entry name" value="FMN-bd"/>
</dbReference>
<feature type="domain" description="FMN-binding" evidence="18">
    <location>
        <begin position="166"/>
        <end position="266"/>
    </location>
</feature>
<keyword evidence="12 16" id="KW-0406">Ion transport</keyword>
<dbReference type="RefSeq" id="WP_145060302.1">
    <property type="nucleotide sequence ID" value="NZ_CP036263.1"/>
</dbReference>
<evidence type="ECO:0000256" key="17">
    <source>
        <dbReference type="PIRNR" id="PIRNR009437"/>
    </source>
</evidence>
<protein>
    <recommendedName>
        <fullName evidence="16 17">Na(+)-translocating NADH-quinone reductase subunit C</fullName>
        <shortName evidence="16 17">Na(+)-NQR subunit C</shortName>
        <shortName evidence="16 17">Na(+)-translocating NQR subunit C</shortName>
        <ecNumber evidence="16 17">7.2.1.1</ecNumber>
    </recommendedName>
    <alternativeName>
        <fullName evidence="16 17">NQR complex subunit C</fullName>
    </alternativeName>
    <alternativeName>
        <fullName evidence="16 17">NQR-1 subunit C</fullName>
    </alternativeName>
</protein>
<dbReference type="GO" id="GO:0010181">
    <property type="term" value="F:FMN binding"/>
    <property type="evidence" value="ECO:0007669"/>
    <property type="project" value="UniProtKB-UniRule"/>
</dbReference>
<dbReference type="PIRSF" id="PIRSF009437">
    <property type="entry name" value="NQR-1_subunit_C"/>
    <property type="match status" value="1"/>
</dbReference>
<comment type="function">
    <text evidence="16">NQR complex catalyzes the reduction of ubiquinone-1 to ubiquinol by two successive reactions, coupled with the transport of Na(+) ions from the cytoplasm to the periplasm. NqrA to NqrE are probably involved in the second step, the conversion of ubisemiquinone to ubiquinol.</text>
</comment>
<dbReference type="HAMAP" id="MF_00427">
    <property type="entry name" value="NqrC"/>
    <property type="match status" value="1"/>
</dbReference>
<keyword evidence="1 16" id="KW-0813">Transport</keyword>
<evidence type="ECO:0000256" key="3">
    <source>
        <dbReference type="ARBA" id="ARBA00022519"/>
    </source>
</evidence>
<evidence type="ECO:0000256" key="12">
    <source>
        <dbReference type="ARBA" id="ARBA00023065"/>
    </source>
</evidence>
<keyword evidence="3" id="KW-0997">Cell inner membrane</keyword>
<dbReference type="AlphaFoldDB" id="A0A517MVV8"/>
<evidence type="ECO:0000256" key="9">
    <source>
        <dbReference type="ARBA" id="ARBA00022989"/>
    </source>
</evidence>
<dbReference type="OrthoDB" id="9794010at2"/>
<evidence type="ECO:0000256" key="15">
    <source>
        <dbReference type="ARBA" id="ARBA00023201"/>
    </source>
</evidence>
<dbReference type="GO" id="GO:0005886">
    <property type="term" value="C:plasma membrane"/>
    <property type="evidence" value="ECO:0007669"/>
    <property type="project" value="UniProtKB-SubCell"/>
</dbReference>
<keyword evidence="7 16" id="KW-0812">Transmembrane</keyword>
<keyword evidence="13 16" id="KW-0830">Ubiquinone</keyword>
<sequence>MPPDNKTSEKSLREKVNTVPGTILVATVLCVTCSLVVAGAAVGLKSTIEANKTLDRQKNVVMAAGLLKKDELTAKRVNELFAEGGTIRKELIDLETGKPVDLDEVKIDLNTYDPREAAKNPKFSVKIPADADDAGIKRREKYAYVYKVVGKSGELNQIVIPIYGKGLWSTLYGFIALEKNINTVDGITYYDHGETPGLGAEIQNPDWQAKWVDKSVYDDGQVELSVIKGAVDSTSDQAAYQVDGLSGATITSNGVTNMIHYWLGPNAFGPYLDTLRSNLNSSNSDSQKAAVLRVPASGGTNG</sequence>
<evidence type="ECO:0000256" key="4">
    <source>
        <dbReference type="ARBA" id="ARBA00022553"/>
    </source>
</evidence>
<dbReference type="EC" id="7.2.1.1" evidence="16 17"/>
<keyword evidence="20" id="KW-1185">Reference proteome</keyword>
<evidence type="ECO:0000256" key="11">
    <source>
        <dbReference type="ARBA" id="ARBA00023053"/>
    </source>
</evidence>
<dbReference type="InterPro" id="IPR010204">
    <property type="entry name" value="NqrC"/>
</dbReference>